<sequence>MTSTKSQFTSKNTQLTVQVAPSPPGKYLASLRATSSAVGSRGLSLASARMAAIFWTQSERFLC</sequence>
<keyword evidence="2" id="KW-1185">Reference proteome</keyword>
<evidence type="ECO:0000313" key="2">
    <source>
        <dbReference type="Proteomes" id="UP000314294"/>
    </source>
</evidence>
<reference evidence="1 2" key="1">
    <citation type="submission" date="2019-03" db="EMBL/GenBank/DDBJ databases">
        <title>First draft genome of Liparis tanakae, snailfish: a comprehensive survey of snailfish specific genes.</title>
        <authorList>
            <person name="Kim W."/>
            <person name="Song I."/>
            <person name="Jeong J.-H."/>
            <person name="Kim D."/>
            <person name="Kim S."/>
            <person name="Ryu S."/>
            <person name="Song J.Y."/>
            <person name="Lee S.K."/>
        </authorList>
    </citation>
    <scope>NUCLEOTIDE SEQUENCE [LARGE SCALE GENOMIC DNA]</scope>
    <source>
        <tissue evidence="1">Muscle</tissue>
    </source>
</reference>
<comment type="caution">
    <text evidence="1">The sequence shown here is derived from an EMBL/GenBank/DDBJ whole genome shotgun (WGS) entry which is preliminary data.</text>
</comment>
<organism evidence="1 2">
    <name type="scientific">Liparis tanakae</name>
    <name type="common">Tanaka's snailfish</name>
    <dbReference type="NCBI Taxonomy" id="230148"/>
    <lineage>
        <taxon>Eukaryota</taxon>
        <taxon>Metazoa</taxon>
        <taxon>Chordata</taxon>
        <taxon>Craniata</taxon>
        <taxon>Vertebrata</taxon>
        <taxon>Euteleostomi</taxon>
        <taxon>Actinopterygii</taxon>
        <taxon>Neopterygii</taxon>
        <taxon>Teleostei</taxon>
        <taxon>Neoteleostei</taxon>
        <taxon>Acanthomorphata</taxon>
        <taxon>Eupercaria</taxon>
        <taxon>Perciformes</taxon>
        <taxon>Cottioidei</taxon>
        <taxon>Cottales</taxon>
        <taxon>Liparidae</taxon>
        <taxon>Liparis</taxon>
    </lineage>
</organism>
<proteinExistence type="predicted"/>
<name>A0A4Z2G657_9TELE</name>
<evidence type="ECO:0000313" key="1">
    <source>
        <dbReference type="EMBL" id="TNN48630.1"/>
    </source>
</evidence>
<dbReference type="Proteomes" id="UP000314294">
    <property type="component" value="Unassembled WGS sequence"/>
</dbReference>
<accession>A0A4Z2G657</accession>
<dbReference type="AlphaFoldDB" id="A0A4Z2G657"/>
<protein>
    <submittedName>
        <fullName evidence="1">Uncharacterized protein</fullName>
    </submittedName>
</protein>
<dbReference type="EMBL" id="SRLO01000688">
    <property type="protein sequence ID" value="TNN48630.1"/>
    <property type="molecule type" value="Genomic_DNA"/>
</dbReference>
<gene>
    <name evidence="1" type="ORF">EYF80_041168</name>
</gene>